<proteinExistence type="predicted"/>
<feature type="region of interest" description="Disordered" evidence="10">
    <location>
        <begin position="337"/>
        <end position="386"/>
    </location>
</feature>
<name>A0A1Y6LQD2_ZYMTR</name>
<protein>
    <recommendedName>
        <fullName evidence="1">non-specific serine/threonine protein kinase</fullName>
        <ecNumber evidence="1">2.7.11.1</ecNumber>
    </recommendedName>
</protein>
<organism evidence="12 13">
    <name type="scientific">Zymoseptoria tritici ST99CH_1A5</name>
    <dbReference type="NCBI Taxonomy" id="1276529"/>
    <lineage>
        <taxon>Eukaryota</taxon>
        <taxon>Fungi</taxon>
        <taxon>Dikarya</taxon>
        <taxon>Ascomycota</taxon>
        <taxon>Pezizomycotina</taxon>
        <taxon>Dothideomycetes</taxon>
        <taxon>Dothideomycetidae</taxon>
        <taxon>Mycosphaerellales</taxon>
        <taxon>Mycosphaerellaceae</taxon>
        <taxon>Zymoseptoria</taxon>
    </lineage>
</organism>
<feature type="region of interest" description="Disordered" evidence="10">
    <location>
        <begin position="1211"/>
        <end position="1289"/>
    </location>
</feature>
<keyword evidence="5" id="KW-0418">Kinase</keyword>
<feature type="domain" description="Protein kinase" evidence="11">
    <location>
        <begin position="888"/>
        <end position="1155"/>
    </location>
</feature>
<evidence type="ECO:0000256" key="10">
    <source>
        <dbReference type="SAM" id="MobiDB-lite"/>
    </source>
</evidence>
<feature type="compositionally biased region" description="Polar residues" evidence="10">
    <location>
        <begin position="363"/>
        <end position="382"/>
    </location>
</feature>
<dbReference type="GO" id="GO:0004674">
    <property type="term" value="F:protein serine/threonine kinase activity"/>
    <property type="evidence" value="ECO:0007669"/>
    <property type="project" value="UniProtKB-KW"/>
</dbReference>
<dbReference type="PROSITE" id="PS50011">
    <property type="entry name" value="PROTEIN_KINASE_DOM"/>
    <property type="match status" value="2"/>
</dbReference>
<keyword evidence="4" id="KW-0547">Nucleotide-binding</keyword>
<reference evidence="12 13" key="1">
    <citation type="submission" date="2016-10" db="EMBL/GenBank/DDBJ databases">
        <authorList>
            <person name="Varghese N."/>
        </authorList>
    </citation>
    <scope>NUCLEOTIDE SEQUENCE [LARGE SCALE GENOMIC DNA]</scope>
</reference>
<accession>A0A1Y6LQD2</accession>
<dbReference type="Gene3D" id="1.10.510.10">
    <property type="entry name" value="Transferase(Phosphotransferase) domain 1"/>
    <property type="match status" value="2"/>
</dbReference>
<dbReference type="PROSITE" id="PS00108">
    <property type="entry name" value="PROTEIN_KINASE_ST"/>
    <property type="match status" value="2"/>
</dbReference>
<comment type="catalytic activity">
    <reaction evidence="8">
        <text>L-seryl-[protein] + ATP = O-phospho-L-seryl-[protein] + ADP + H(+)</text>
        <dbReference type="Rhea" id="RHEA:17989"/>
        <dbReference type="Rhea" id="RHEA-COMP:9863"/>
        <dbReference type="Rhea" id="RHEA-COMP:11604"/>
        <dbReference type="ChEBI" id="CHEBI:15378"/>
        <dbReference type="ChEBI" id="CHEBI:29999"/>
        <dbReference type="ChEBI" id="CHEBI:30616"/>
        <dbReference type="ChEBI" id="CHEBI:83421"/>
        <dbReference type="ChEBI" id="CHEBI:456216"/>
        <dbReference type="EC" id="2.7.11.1"/>
    </reaction>
</comment>
<dbReference type="PANTHER" id="PTHR24361:SF433">
    <property type="entry name" value="PROTEIN KINASE DOMAIN-CONTAINING PROTEIN"/>
    <property type="match status" value="1"/>
</dbReference>
<keyword evidence="3" id="KW-0808">Transferase</keyword>
<dbReference type="PANTHER" id="PTHR24361">
    <property type="entry name" value="MITOGEN-ACTIVATED KINASE KINASE KINASE"/>
    <property type="match status" value="1"/>
</dbReference>
<evidence type="ECO:0000256" key="2">
    <source>
        <dbReference type="ARBA" id="ARBA00022527"/>
    </source>
</evidence>
<dbReference type="InterPro" id="IPR000719">
    <property type="entry name" value="Prot_kinase_dom"/>
</dbReference>
<dbReference type="InterPro" id="IPR015943">
    <property type="entry name" value="WD40/YVTN_repeat-like_dom_sf"/>
</dbReference>
<dbReference type="PROSITE" id="PS50082">
    <property type="entry name" value="WD_REPEATS_2"/>
    <property type="match status" value="1"/>
</dbReference>
<dbReference type="PROSITE" id="PS50294">
    <property type="entry name" value="WD_REPEATS_REGION"/>
    <property type="match status" value="1"/>
</dbReference>
<dbReference type="Pfam" id="PF00069">
    <property type="entry name" value="Pkinase"/>
    <property type="match status" value="2"/>
</dbReference>
<keyword evidence="9" id="KW-0853">WD repeat</keyword>
<feature type="domain" description="Protein kinase" evidence="11">
    <location>
        <begin position="73"/>
        <end position="340"/>
    </location>
</feature>
<dbReference type="EMBL" id="LT882682">
    <property type="protein sequence ID" value="SMY26525.1"/>
    <property type="molecule type" value="Genomic_DNA"/>
</dbReference>
<dbReference type="InterPro" id="IPR011009">
    <property type="entry name" value="Kinase-like_dom_sf"/>
</dbReference>
<dbReference type="SUPFAM" id="SSF50978">
    <property type="entry name" value="WD40 repeat-like"/>
    <property type="match status" value="1"/>
</dbReference>
<dbReference type="SMART" id="SM00320">
    <property type="entry name" value="WD40"/>
    <property type="match status" value="6"/>
</dbReference>
<evidence type="ECO:0000256" key="4">
    <source>
        <dbReference type="ARBA" id="ARBA00022741"/>
    </source>
</evidence>
<dbReference type="GO" id="GO:0005737">
    <property type="term" value="C:cytoplasm"/>
    <property type="evidence" value="ECO:0007669"/>
    <property type="project" value="TreeGrafter"/>
</dbReference>
<dbReference type="Pfam" id="PF00400">
    <property type="entry name" value="WD40"/>
    <property type="match status" value="1"/>
</dbReference>
<evidence type="ECO:0000256" key="3">
    <source>
        <dbReference type="ARBA" id="ARBA00022679"/>
    </source>
</evidence>
<dbReference type="InterPro" id="IPR053235">
    <property type="entry name" value="Ser_Thr_kinase"/>
</dbReference>
<dbReference type="InterPro" id="IPR001680">
    <property type="entry name" value="WD40_rpt"/>
</dbReference>
<dbReference type="EC" id="2.7.11.1" evidence="1"/>
<feature type="compositionally biased region" description="Basic and acidic residues" evidence="10">
    <location>
        <begin position="1620"/>
        <end position="1632"/>
    </location>
</feature>
<evidence type="ECO:0000256" key="9">
    <source>
        <dbReference type="PROSITE-ProRule" id="PRU00221"/>
    </source>
</evidence>
<keyword evidence="2" id="KW-0723">Serine/threonine-protein kinase</keyword>
<dbReference type="SMART" id="SM00220">
    <property type="entry name" value="S_TKc"/>
    <property type="match status" value="2"/>
</dbReference>
<evidence type="ECO:0000259" key="11">
    <source>
        <dbReference type="PROSITE" id="PS50011"/>
    </source>
</evidence>
<gene>
    <name evidence="12" type="ORF">ZT1A5_G7968</name>
</gene>
<feature type="compositionally biased region" description="Polar residues" evidence="10">
    <location>
        <begin position="1244"/>
        <end position="1253"/>
    </location>
</feature>
<keyword evidence="6" id="KW-0067">ATP-binding</keyword>
<sequence length="1655" mass="180955">MNAKQCEVSRTQLVSSLYMESSGTRTQLSTADPIVLRSQLEVFRNPTGKNKITHHVHYVKGQNGRLETKIEAWEKVKELGEGGHGQVHLEHCVRDDGTAVQQAIKMIKRRPEYDWTQELRAIALFSMPKFNDFFVESFGWYELPSDDHIYISMEFFPHGDLGQYLDRSLPEHEGRMIISQMLRALEFMHERGFTHRDLKPANIMVANVGPEWWVKLADFGICKRTMTGGTELRSMAGTMHFIAPEILRLLYDDQKTPDAYTNSVDIWSIGVIAYLVLTKVIPFPAVGDLARYVRHEVAFPAERLRNASISESGCTFIKRCLSVIPSQRPEANEASKDFWIEPSNPSPGPVDVEGIAGDGRDPSVSSTTGPSVYNKENASLSGMPSKHLTAPSTFSAAWNTERSTGTIVPETLMSKSSGSGTPVLMDGHSGETASAAVVATDAIMSRQALNTLAKPGRTHVQGIVTLTGHKAPITSASHSSDGKAVTTASLDGTIKVWTAKTGRLHSTTKNGDRVRFCDVSRAPNGELQRLTIHEIDNRGLTMSLWEGYPGMTLLDNPGMASWVTATTAGLAILAPNGAFIVASSSKQGRVAANLHIIDTITRHELQRLEVVQPGSTPVFALSQSGTRLIALVNGHDSFKPIVRLWNTGDWAVRAEFPPSGNVTALATSPDGSLVALGLRSGNESYLQVWTVAYDDTPQAINLATMQPQKTWTASADVLHVALSSDGRHVAAAVHDHSIIIRSIRSGRIAARMTAHVLRSSIATFSFSPDGKWLRCVTAANDYAMWDLKYFEVVEGECTVSGTRAGKNVSAKGKYSGWVGRLFMLFKGDTLPRPPATAIDPTRADPIVLRTQLDVHFDASSDNTSGSITHHDEYIAAPGRKAERKRNTWRRVKELGHGSFGRVYLERCVEGAKREQLLAVKEVLKRSDNWTAELRAIGLFSVPKFSDFFVQSTGWYESQEHIYIAMEFMQYGDLQRCTSGASPLPEAEVQAIISQVLQALRFMHDRGFTHRDLKPANIMVASLGPAWWVKVADFGISKRAAGGVTELRTAIGTITFMAPELHGLIDGDISNKETGYTNAVDIWSTGVIAWLLITGKPPFPNVGSLARYAKDGKLHSLGALDGLFISRTGQAFLKRCIAATPADRPHASDALDHSWLQHLDDASYRSTDARASGAGAGAVPFPTDEAGINDGGEDPAETMYSAYWESVELEASAPGTPLTASVPSHGHEYHRPPSPQRKGSCISIPDSTTWNEQASGGHDGVNLQNSSVSSSSIAAHHTGNNEPSTQGEPPEDILVAKQEFKVMRIKFSHDAGLLAASAASGSIIIKDSHSDGPCRIVHTGPSEDFAFRLNGKLVILVAHSNPQTHIVKEMDPTTWKGTTWMLGSEAPPPRLETASFSPRGSLFCYKSETNGTLQIRNTDSGDLVKDLGGQVRTPITPAQFTPNGGMLAIAQKTFVAVTIVVWKTSEWTMENLYPIAQKDCGDVAISANGKLIASCRENRWIDMWEHWNKRLKRTIDVHDVHLALFHEGLKFSPSGEWLAVLASGHAKNGNSGRLCIPMWSVETGQLVRMLGDALNLHRNSSFQFSFDSAWLALGTTKGPVVLTLDEYDKSKVLETAQRRSLKLDEREGERSGQSREGPSTRTWVWKGITFGITNGD</sequence>
<dbReference type="GO" id="GO:0005524">
    <property type="term" value="F:ATP binding"/>
    <property type="evidence" value="ECO:0007669"/>
    <property type="project" value="UniProtKB-KW"/>
</dbReference>
<feature type="compositionally biased region" description="Polar residues" evidence="10">
    <location>
        <begin position="1277"/>
        <end position="1286"/>
    </location>
</feature>
<evidence type="ECO:0000313" key="13">
    <source>
        <dbReference type="Proteomes" id="UP000215453"/>
    </source>
</evidence>
<feature type="repeat" description="WD" evidence="9">
    <location>
        <begin position="466"/>
        <end position="507"/>
    </location>
</feature>
<evidence type="ECO:0000256" key="5">
    <source>
        <dbReference type="ARBA" id="ARBA00022777"/>
    </source>
</evidence>
<evidence type="ECO:0000256" key="7">
    <source>
        <dbReference type="ARBA" id="ARBA00047899"/>
    </source>
</evidence>
<evidence type="ECO:0000256" key="8">
    <source>
        <dbReference type="ARBA" id="ARBA00048679"/>
    </source>
</evidence>
<dbReference type="InterPro" id="IPR008271">
    <property type="entry name" value="Ser/Thr_kinase_AS"/>
</dbReference>
<feature type="region of interest" description="Disordered" evidence="10">
    <location>
        <begin position="1619"/>
        <end position="1638"/>
    </location>
</feature>
<evidence type="ECO:0000256" key="1">
    <source>
        <dbReference type="ARBA" id="ARBA00012513"/>
    </source>
</evidence>
<dbReference type="InterPro" id="IPR036322">
    <property type="entry name" value="WD40_repeat_dom_sf"/>
</dbReference>
<evidence type="ECO:0000256" key="6">
    <source>
        <dbReference type="ARBA" id="ARBA00022840"/>
    </source>
</evidence>
<evidence type="ECO:0000313" key="12">
    <source>
        <dbReference type="EMBL" id="SMY26525.1"/>
    </source>
</evidence>
<dbReference type="Gene3D" id="2.130.10.10">
    <property type="entry name" value="YVTN repeat-like/Quinoprotein amine dehydrogenase"/>
    <property type="match status" value="4"/>
</dbReference>
<dbReference type="SUPFAM" id="SSF56112">
    <property type="entry name" value="Protein kinase-like (PK-like)"/>
    <property type="match status" value="2"/>
</dbReference>
<dbReference type="SUPFAM" id="SSF82171">
    <property type="entry name" value="DPP6 N-terminal domain-like"/>
    <property type="match status" value="1"/>
</dbReference>
<comment type="catalytic activity">
    <reaction evidence="7">
        <text>L-threonyl-[protein] + ATP = O-phospho-L-threonyl-[protein] + ADP + H(+)</text>
        <dbReference type="Rhea" id="RHEA:46608"/>
        <dbReference type="Rhea" id="RHEA-COMP:11060"/>
        <dbReference type="Rhea" id="RHEA-COMP:11605"/>
        <dbReference type="ChEBI" id="CHEBI:15378"/>
        <dbReference type="ChEBI" id="CHEBI:30013"/>
        <dbReference type="ChEBI" id="CHEBI:30616"/>
        <dbReference type="ChEBI" id="CHEBI:61977"/>
        <dbReference type="ChEBI" id="CHEBI:456216"/>
        <dbReference type="EC" id="2.7.11.1"/>
    </reaction>
</comment>
<dbReference type="Proteomes" id="UP000215453">
    <property type="component" value="Chromosome 7"/>
</dbReference>